<dbReference type="OrthoDB" id="6008408at2"/>
<dbReference type="InterPro" id="IPR013321">
    <property type="entry name" value="Arc_rbn_hlx_hlx"/>
</dbReference>
<dbReference type="Gene3D" id="1.10.1220.10">
    <property type="entry name" value="Met repressor-like"/>
    <property type="match status" value="1"/>
</dbReference>
<evidence type="ECO:0000313" key="2">
    <source>
        <dbReference type="Proteomes" id="UP000320225"/>
    </source>
</evidence>
<dbReference type="GO" id="GO:0006355">
    <property type="term" value="P:regulation of DNA-templated transcription"/>
    <property type="evidence" value="ECO:0007669"/>
    <property type="project" value="InterPro"/>
</dbReference>
<dbReference type="Gene3D" id="1.10.10.10">
    <property type="entry name" value="Winged helix-like DNA-binding domain superfamily/Winged helix DNA-binding domain"/>
    <property type="match status" value="1"/>
</dbReference>
<dbReference type="InterPro" id="IPR036388">
    <property type="entry name" value="WH-like_DNA-bd_sf"/>
</dbReference>
<organism evidence="1 2">
    <name type="scientific">Tepidimonas sediminis</name>
    <dbReference type="NCBI Taxonomy" id="2588941"/>
    <lineage>
        <taxon>Bacteria</taxon>
        <taxon>Pseudomonadati</taxon>
        <taxon>Pseudomonadota</taxon>
        <taxon>Betaproteobacteria</taxon>
        <taxon>Burkholderiales</taxon>
        <taxon>Tepidimonas</taxon>
    </lineage>
</organism>
<dbReference type="Proteomes" id="UP000320225">
    <property type="component" value="Unassembled WGS sequence"/>
</dbReference>
<name>A0A554WF79_9BURK</name>
<comment type="caution">
    <text evidence="1">The sequence shown here is derived from an EMBL/GenBank/DDBJ whole genome shotgun (WGS) entry which is preliminary data.</text>
</comment>
<gene>
    <name evidence="1" type="ORF">Tsedi_02396</name>
</gene>
<sequence>MAAKHPVKRPAKARELAERFGVSERTVRRVMAQPREQYLAESLMRNKPWEKLGMSRATWYRRGKPQPESCNGMD</sequence>
<protein>
    <submittedName>
        <fullName evidence="1">Uncharacterized protein</fullName>
    </submittedName>
</protein>
<reference evidence="1 2" key="1">
    <citation type="submission" date="2019-07" db="EMBL/GenBank/DDBJ databases">
        <title>Tepidimonas sediminis YIM 72259 draft genome.</title>
        <authorList>
            <person name="Da Costa M.S."/>
            <person name="Froufe H.J.C."/>
            <person name="Egas C."/>
            <person name="Albuquerque L."/>
        </authorList>
    </citation>
    <scope>NUCLEOTIDE SEQUENCE [LARGE SCALE GENOMIC DNA]</scope>
    <source>
        <strain evidence="1 2">YIM 72259</strain>
    </source>
</reference>
<keyword evidence="2" id="KW-1185">Reference proteome</keyword>
<dbReference type="AlphaFoldDB" id="A0A554WF79"/>
<proteinExistence type="predicted"/>
<accession>A0A554WF79</accession>
<dbReference type="EMBL" id="VJND01000029">
    <property type="protein sequence ID" value="TSE22235.1"/>
    <property type="molecule type" value="Genomic_DNA"/>
</dbReference>
<dbReference type="RefSeq" id="WP_143896951.1">
    <property type="nucleotide sequence ID" value="NZ_VJND01000029.1"/>
</dbReference>
<evidence type="ECO:0000313" key="1">
    <source>
        <dbReference type="EMBL" id="TSE22235.1"/>
    </source>
</evidence>